<dbReference type="Proteomes" id="UP000238274">
    <property type="component" value="Unassembled WGS sequence"/>
</dbReference>
<feature type="region of interest" description="Disordered" evidence="1">
    <location>
        <begin position="33"/>
        <end position="62"/>
    </location>
</feature>
<accession>A0A2S4UM25</accession>
<evidence type="ECO:0000313" key="3">
    <source>
        <dbReference type="Proteomes" id="UP000238274"/>
    </source>
</evidence>
<gene>
    <name evidence="2" type="ORF">PSHT_14064</name>
</gene>
<sequence>MRIEKKKKDQIDEKKSDRNQLITINRANREFNNRKYPDKFDPNHMPVPIQFPPRPSFHQPNPRIPDLIPRLFERIQLDLMANQPKYLEWGFHWPPHEGRDPLPTAPIPTISDLKNLRSWYA</sequence>
<feature type="compositionally biased region" description="Basic and acidic residues" evidence="1">
    <location>
        <begin position="33"/>
        <end position="42"/>
    </location>
</feature>
<reference evidence="2 3" key="1">
    <citation type="submission" date="2017-12" db="EMBL/GenBank/DDBJ databases">
        <title>Gene loss provides genomic basis for host adaptation in cereal stripe rust fungi.</title>
        <authorList>
            <person name="Xia C."/>
        </authorList>
    </citation>
    <scope>NUCLEOTIDE SEQUENCE [LARGE SCALE GENOMIC DNA]</scope>
    <source>
        <strain evidence="2 3">93TX-2</strain>
    </source>
</reference>
<dbReference type="EMBL" id="PKSM01000301">
    <property type="protein sequence ID" value="POV98372.1"/>
    <property type="molecule type" value="Genomic_DNA"/>
</dbReference>
<protein>
    <submittedName>
        <fullName evidence="2">Uncharacterized protein</fullName>
    </submittedName>
</protein>
<proteinExistence type="predicted"/>
<reference evidence="3" key="3">
    <citation type="journal article" date="2018" name="Mol. Plant Microbe Interact.">
        <title>Genome sequence resources for the wheat stripe rust pathogen (Puccinia striiformis f. sp. tritici) and the barley stripe rust pathogen (Puccinia striiformis f. sp. hordei).</title>
        <authorList>
            <person name="Xia C."/>
            <person name="Wang M."/>
            <person name="Yin C."/>
            <person name="Cornejo O.E."/>
            <person name="Hulbert S.H."/>
            <person name="Chen X."/>
        </authorList>
    </citation>
    <scope>NUCLEOTIDE SEQUENCE [LARGE SCALE GENOMIC DNA]</scope>
    <source>
        <strain evidence="3">93TX-2</strain>
    </source>
</reference>
<feature type="region of interest" description="Disordered" evidence="1">
    <location>
        <begin position="1"/>
        <end position="21"/>
    </location>
</feature>
<comment type="caution">
    <text evidence="2">The sequence shown here is derived from an EMBL/GenBank/DDBJ whole genome shotgun (WGS) entry which is preliminary data.</text>
</comment>
<dbReference type="VEuPathDB" id="FungiDB:PSHT_14064"/>
<evidence type="ECO:0000256" key="1">
    <source>
        <dbReference type="SAM" id="MobiDB-lite"/>
    </source>
</evidence>
<feature type="compositionally biased region" description="Basic and acidic residues" evidence="1">
    <location>
        <begin position="1"/>
        <end position="18"/>
    </location>
</feature>
<keyword evidence="3" id="KW-1185">Reference proteome</keyword>
<name>A0A2S4UM25_9BASI</name>
<reference evidence="3" key="2">
    <citation type="journal article" date="2018" name="BMC Genomics">
        <title>Genomic insights into host adaptation between the wheat stripe rust pathogen (Puccinia striiformis f. sp. tritici) and the barley stripe rust pathogen (Puccinia striiformis f. sp. hordei).</title>
        <authorList>
            <person name="Xia C."/>
            <person name="Wang M."/>
            <person name="Yin C."/>
            <person name="Cornejo O.E."/>
            <person name="Hulbert S.H."/>
            <person name="Chen X."/>
        </authorList>
    </citation>
    <scope>NUCLEOTIDE SEQUENCE [LARGE SCALE GENOMIC DNA]</scope>
    <source>
        <strain evidence="3">93TX-2</strain>
    </source>
</reference>
<dbReference type="AlphaFoldDB" id="A0A2S4UM25"/>
<organism evidence="2 3">
    <name type="scientific">Puccinia striiformis</name>
    <dbReference type="NCBI Taxonomy" id="27350"/>
    <lineage>
        <taxon>Eukaryota</taxon>
        <taxon>Fungi</taxon>
        <taxon>Dikarya</taxon>
        <taxon>Basidiomycota</taxon>
        <taxon>Pucciniomycotina</taxon>
        <taxon>Pucciniomycetes</taxon>
        <taxon>Pucciniales</taxon>
        <taxon>Pucciniaceae</taxon>
        <taxon>Puccinia</taxon>
    </lineage>
</organism>
<evidence type="ECO:0000313" key="2">
    <source>
        <dbReference type="EMBL" id="POV98372.1"/>
    </source>
</evidence>